<name>A0A8R2BAH4_ACYPI</name>
<keyword evidence="1" id="KW-0812">Transmembrane</keyword>
<feature type="transmembrane region" description="Helical" evidence="1">
    <location>
        <begin position="144"/>
        <end position="165"/>
    </location>
</feature>
<sequence>MVSDETLTVLWNRCRLIGIINKICLYFITVILVMYLLPLVTIIGYPYCKHDKWKKTYEMYHSVEKQTSVVTTEWMNFIFICLFIAFLIKMIFVNNGLRSTDIPADGNKVKSWLRWHIDFFVISIATFVGFLFKGRTCSSDDNIYYYIPLKLGITIIVLMIEINVVRKFNKEFNISAIRRNQKCMPLNI</sequence>
<evidence type="ECO:0000256" key="1">
    <source>
        <dbReference type="SAM" id="Phobius"/>
    </source>
</evidence>
<dbReference type="Proteomes" id="UP000007819">
    <property type="component" value="Chromosome A1"/>
</dbReference>
<feature type="transmembrane region" description="Helical" evidence="1">
    <location>
        <begin position="74"/>
        <end position="92"/>
    </location>
</feature>
<evidence type="ECO:0000313" key="3">
    <source>
        <dbReference type="Proteomes" id="UP000007819"/>
    </source>
</evidence>
<reference evidence="2" key="2">
    <citation type="submission" date="2022-06" db="UniProtKB">
        <authorList>
            <consortium name="EnsemblMetazoa"/>
        </authorList>
    </citation>
    <scope>IDENTIFICATION</scope>
</reference>
<evidence type="ECO:0000313" key="2">
    <source>
        <dbReference type="EnsemblMetazoa" id="XP_008188768.1"/>
    </source>
</evidence>
<gene>
    <name evidence="2" type="primary">100572976</name>
</gene>
<protein>
    <submittedName>
        <fullName evidence="2">Uncharacterized protein</fullName>
    </submittedName>
</protein>
<feature type="transmembrane region" description="Helical" evidence="1">
    <location>
        <begin position="23"/>
        <end position="47"/>
    </location>
</feature>
<feature type="transmembrane region" description="Helical" evidence="1">
    <location>
        <begin position="113"/>
        <end position="132"/>
    </location>
</feature>
<reference evidence="3" key="1">
    <citation type="submission" date="2010-06" db="EMBL/GenBank/DDBJ databases">
        <authorList>
            <person name="Jiang H."/>
            <person name="Abraham K."/>
            <person name="Ali S."/>
            <person name="Alsbrooks S.L."/>
            <person name="Anim B.N."/>
            <person name="Anosike U.S."/>
            <person name="Attaway T."/>
            <person name="Bandaranaike D.P."/>
            <person name="Battles P.K."/>
            <person name="Bell S.N."/>
            <person name="Bell A.V."/>
            <person name="Beltran B."/>
            <person name="Bickham C."/>
            <person name="Bustamante Y."/>
            <person name="Caleb T."/>
            <person name="Canada A."/>
            <person name="Cardenas V."/>
            <person name="Carter K."/>
            <person name="Chacko J."/>
            <person name="Chandrabose M.N."/>
            <person name="Chavez D."/>
            <person name="Chavez A."/>
            <person name="Chen L."/>
            <person name="Chu H.-S."/>
            <person name="Claassen K.J."/>
            <person name="Cockrell R."/>
            <person name="Collins M."/>
            <person name="Cooper J.A."/>
            <person name="Cree A."/>
            <person name="Curry S.M."/>
            <person name="Da Y."/>
            <person name="Dao M.D."/>
            <person name="Das B."/>
            <person name="Davila M.-L."/>
            <person name="Davy-Carroll L."/>
            <person name="Denson S."/>
            <person name="Dinh H."/>
            <person name="Ebong V.E."/>
            <person name="Edwards J.R."/>
            <person name="Egan A."/>
            <person name="El-Daye J."/>
            <person name="Escobedo L."/>
            <person name="Fernandez S."/>
            <person name="Fernando P.R."/>
            <person name="Flagg N."/>
            <person name="Forbes L.D."/>
            <person name="Fowler R.G."/>
            <person name="Fu Q."/>
            <person name="Gabisi R.A."/>
            <person name="Ganer J."/>
            <person name="Garbino Pronczuk A."/>
            <person name="Garcia R.M."/>
            <person name="Garner T."/>
            <person name="Garrett T.E."/>
            <person name="Gonzalez D.A."/>
            <person name="Hamid H."/>
            <person name="Hawkins E.S."/>
            <person name="Hirani K."/>
            <person name="Hogues M.E."/>
            <person name="Hollins B."/>
            <person name="Hsiao C.-H."/>
            <person name="Jabil R."/>
            <person name="James M.L."/>
            <person name="Jhangiani S.N."/>
            <person name="Johnson B."/>
            <person name="Johnson Q."/>
            <person name="Joshi V."/>
            <person name="Kalu J.B."/>
            <person name="Kam C."/>
            <person name="Kashfia A."/>
            <person name="Keebler J."/>
            <person name="Kisamo H."/>
            <person name="Kovar C.L."/>
            <person name="Lago L.A."/>
            <person name="Lai C.-Y."/>
            <person name="Laidlaw J."/>
            <person name="Lara F."/>
            <person name="Le T.-K."/>
            <person name="Lee S.L."/>
            <person name="Legall F.H."/>
            <person name="Lemon S.J."/>
            <person name="Lewis L.R."/>
            <person name="Li B."/>
            <person name="Liu Y."/>
            <person name="Liu Y.-S."/>
            <person name="Lopez J."/>
            <person name="Lozado R.J."/>
            <person name="Lu J."/>
            <person name="Madu R.C."/>
            <person name="Maheshwari M."/>
            <person name="Maheshwari R."/>
            <person name="Malloy K."/>
            <person name="Martinez E."/>
            <person name="Mathew T."/>
            <person name="Mercado I.C."/>
            <person name="Mercado C."/>
            <person name="Meyer B."/>
            <person name="Montgomery K."/>
            <person name="Morgan M.B."/>
            <person name="Munidasa M."/>
            <person name="Nazareth L.V."/>
            <person name="Nelson J."/>
            <person name="Ng B.M."/>
            <person name="Nguyen N.B."/>
            <person name="Nguyen P.Q."/>
            <person name="Nguyen T."/>
            <person name="Obregon M."/>
            <person name="Okwuonu G.O."/>
            <person name="Onwere C.G."/>
            <person name="Orozco G."/>
            <person name="Parra A."/>
            <person name="Patel S."/>
            <person name="Patil S."/>
            <person name="Perez A."/>
            <person name="Perez Y."/>
            <person name="Pham C."/>
            <person name="Primus E.L."/>
            <person name="Pu L.-L."/>
            <person name="Puazo M."/>
            <person name="Qin X."/>
            <person name="Quiroz J.B."/>
            <person name="Reese J."/>
            <person name="Richards S."/>
            <person name="Rives C.M."/>
            <person name="Robberts R."/>
            <person name="Ruiz S.J."/>
            <person name="Ruiz M.J."/>
            <person name="Santibanez J."/>
            <person name="Schneider B.W."/>
            <person name="Sisson I."/>
            <person name="Smith M."/>
            <person name="Sodergren E."/>
            <person name="Song X.-Z."/>
            <person name="Song B.B."/>
            <person name="Summersgill H."/>
            <person name="Thelus R."/>
            <person name="Thornton R.D."/>
            <person name="Trejos Z.Y."/>
            <person name="Usmani K."/>
            <person name="Vattathil S."/>
            <person name="Villasana D."/>
            <person name="Walker D.L."/>
            <person name="Wang S."/>
            <person name="Wang K."/>
            <person name="White C.S."/>
            <person name="Williams A.C."/>
            <person name="Williamson J."/>
            <person name="Wilson K."/>
            <person name="Woghiren I.O."/>
            <person name="Woodworth J.R."/>
            <person name="Worley K.C."/>
            <person name="Wright R.A."/>
            <person name="Wu W."/>
            <person name="Young L."/>
            <person name="Zhang L."/>
            <person name="Zhang J."/>
            <person name="Zhu Y."/>
            <person name="Muzny D.M."/>
            <person name="Weinstock G."/>
            <person name="Gibbs R.A."/>
        </authorList>
    </citation>
    <scope>NUCLEOTIDE SEQUENCE [LARGE SCALE GENOMIC DNA]</scope>
    <source>
        <strain evidence="3">LSR1</strain>
    </source>
</reference>
<dbReference type="AlphaFoldDB" id="A0A8R2BAH4"/>
<keyword evidence="1" id="KW-1133">Transmembrane helix</keyword>
<organism evidence="2 3">
    <name type="scientific">Acyrthosiphon pisum</name>
    <name type="common">Pea aphid</name>
    <dbReference type="NCBI Taxonomy" id="7029"/>
    <lineage>
        <taxon>Eukaryota</taxon>
        <taxon>Metazoa</taxon>
        <taxon>Ecdysozoa</taxon>
        <taxon>Arthropoda</taxon>
        <taxon>Hexapoda</taxon>
        <taxon>Insecta</taxon>
        <taxon>Pterygota</taxon>
        <taxon>Neoptera</taxon>
        <taxon>Paraneoptera</taxon>
        <taxon>Hemiptera</taxon>
        <taxon>Sternorrhyncha</taxon>
        <taxon>Aphidomorpha</taxon>
        <taxon>Aphidoidea</taxon>
        <taxon>Aphididae</taxon>
        <taxon>Macrosiphini</taxon>
        <taxon>Acyrthosiphon</taxon>
    </lineage>
</organism>
<dbReference type="EnsemblMetazoa" id="XM_008190546.3">
    <property type="protein sequence ID" value="XP_008188768.1"/>
    <property type="gene ID" value="GeneID_100572976"/>
</dbReference>
<proteinExistence type="predicted"/>
<dbReference type="OrthoDB" id="10342915at2759"/>
<accession>A0A8R2BAH4</accession>
<keyword evidence="3" id="KW-1185">Reference proteome</keyword>
<keyword evidence="1" id="KW-0472">Membrane</keyword>